<dbReference type="InterPro" id="IPR050696">
    <property type="entry name" value="FtsA/MreB"/>
</dbReference>
<protein>
    <recommendedName>
        <fullName evidence="4">SHS2 domain-containing protein</fullName>
    </recommendedName>
</protein>
<gene>
    <name evidence="2" type="ORF">COU97_02185</name>
</gene>
<organism evidence="2 3">
    <name type="scientific">Candidatus Shapirobacteria bacterium CG10_big_fil_rev_8_21_14_0_10_48_15</name>
    <dbReference type="NCBI Taxonomy" id="1974484"/>
    <lineage>
        <taxon>Bacteria</taxon>
        <taxon>Candidatus Shapironibacteriota</taxon>
    </lineage>
</organism>
<dbReference type="Proteomes" id="UP000231579">
    <property type="component" value="Unassembled WGS sequence"/>
</dbReference>
<dbReference type="SUPFAM" id="SSF53067">
    <property type="entry name" value="Actin-like ATPase domain"/>
    <property type="match status" value="1"/>
</dbReference>
<accession>A0A2M8L6Y7</accession>
<comment type="caution">
    <text evidence="2">The sequence shown here is derived from an EMBL/GenBank/DDBJ whole genome shotgun (WGS) entry which is preliminary data.</text>
</comment>
<dbReference type="Pfam" id="PF11104">
    <property type="entry name" value="PilM_2"/>
    <property type="match status" value="1"/>
</dbReference>
<dbReference type="EMBL" id="PFEM01000031">
    <property type="protein sequence ID" value="PJE70003.1"/>
    <property type="molecule type" value="Genomic_DNA"/>
</dbReference>
<feature type="transmembrane region" description="Helical" evidence="1">
    <location>
        <begin position="320"/>
        <end position="340"/>
    </location>
</feature>
<keyword evidence="1" id="KW-1133">Transmembrane helix</keyword>
<feature type="non-terminal residue" evidence="2">
    <location>
        <position position="379"/>
    </location>
</feature>
<evidence type="ECO:0000313" key="2">
    <source>
        <dbReference type="EMBL" id="PJE70003.1"/>
    </source>
</evidence>
<evidence type="ECO:0000313" key="3">
    <source>
        <dbReference type="Proteomes" id="UP000231579"/>
    </source>
</evidence>
<dbReference type="AlphaFoldDB" id="A0A2M8L6Y7"/>
<evidence type="ECO:0000256" key="1">
    <source>
        <dbReference type="SAM" id="Phobius"/>
    </source>
</evidence>
<dbReference type="InterPro" id="IPR043129">
    <property type="entry name" value="ATPase_NBD"/>
</dbReference>
<dbReference type="InterPro" id="IPR005883">
    <property type="entry name" value="PilM"/>
</dbReference>
<evidence type="ECO:0008006" key="4">
    <source>
        <dbReference type="Google" id="ProtNLM"/>
    </source>
</evidence>
<dbReference type="Gene3D" id="3.30.1490.300">
    <property type="match status" value="1"/>
</dbReference>
<sequence length="379" mass="42568">MNWQTAQKQKYLTLVFTDTTLRIIKLDRSGRQLVKLADIALPPQTIIHGEVADPTKLGQFLRQLRLKNNLQDQFVIVGLPENKISIHTLELPGIKISEIDEAIRLQAENLLPFDYDEEYLDWQLVNAAGGEEKTRIMLMAVPRRIIDNFVTSLEAAEWQPIAFETISLALWRLLPQEKVSFAALVENNHNVLILNRDQSIIAASVFAAADQLVETMTQMSQFYAVSPDEAKQKIKVYLCGQAVNNALISQIKNHALFAPVLLKTGVTGLPPDRQTALAWLVAMAQKKVTPPRDKNSLNILPISLAQKYQQLSTQKREQNFAWLFGFGLLCLNLILAFVFWQTNNQKISLKKQTQAMANPSTQAAALAGLQQIDFVANTV</sequence>
<dbReference type="Gene3D" id="3.30.420.40">
    <property type="match status" value="2"/>
</dbReference>
<dbReference type="PANTHER" id="PTHR32432">
    <property type="entry name" value="CELL DIVISION PROTEIN FTSA-RELATED"/>
    <property type="match status" value="1"/>
</dbReference>
<proteinExistence type="predicted"/>
<dbReference type="PANTHER" id="PTHR32432:SF3">
    <property type="entry name" value="ETHANOLAMINE UTILIZATION PROTEIN EUTJ"/>
    <property type="match status" value="1"/>
</dbReference>
<reference evidence="3" key="1">
    <citation type="submission" date="2017-09" db="EMBL/GenBank/DDBJ databases">
        <title>Depth-based differentiation of microbial function through sediment-hosted aquifers and enrichment of novel symbionts in the deep terrestrial subsurface.</title>
        <authorList>
            <person name="Probst A.J."/>
            <person name="Ladd B."/>
            <person name="Jarett J.K."/>
            <person name="Geller-Mcgrath D.E."/>
            <person name="Sieber C.M.K."/>
            <person name="Emerson J.B."/>
            <person name="Anantharaman K."/>
            <person name="Thomas B.C."/>
            <person name="Malmstrom R."/>
            <person name="Stieglmeier M."/>
            <person name="Klingl A."/>
            <person name="Woyke T."/>
            <person name="Ryan C.M."/>
            <person name="Banfield J.F."/>
        </authorList>
    </citation>
    <scope>NUCLEOTIDE SEQUENCE [LARGE SCALE GENOMIC DNA]</scope>
</reference>
<name>A0A2M8L6Y7_9BACT</name>
<keyword evidence="1" id="KW-0812">Transmembrane</keyword>
<keyword evidence="1" id="KW-0472">Membrane</keyword>